<dbReference type="Proteomes" id="UP000236724">
    <property type="component" value="Unassembled WGS sequence"/>
</dbReference>
<dbReference type="Pfam" id="PF07494">
    <property type="entry name" value="Reg_prop"/>
    <property type="match status" value="2"/>
</dbReference>
<evidence type="ECO:0000313" key="3">
    <source>
        <dbReference type="Proteomes" id="UP000236724"/>
    </source>
</evidence>
<dbReference type="InterPro" id="IPR015943">
    <property type="entry name" value="WD40/YVTN_repeat-like_dom_sf"/>
</dbReference>
<sequence length="1299" mass="141783">MHAQRYLSFYYLFLILFSTEAFALTFYPSTPIIGVGERSLISVSDAVTPVQWAATGGQLEPRGNQALYTAPGQPGSYEISARENNGNVSTVMVTVLSATQTTQTFSAQNTTWELFKSRKDIIAMALSPDQQTLWVGTGGGLEEREAQDGSLIRVYTNIDGVLGGVNTIYHAPDGILWIGCGNGLGRRTENGEWTFFNPDNSPLPSYMVTSILADGNGGLWLSMIGYPNQGGIAHYTTSSTWEVLTTANSGLPSNDIQGLAFDKNGEMWAIAYNGDAGLLRKNANDNLEEVPYPGPGLMHRTAAGRWETFTPDNTALPSRYIQSFYIDDENTIWISTGDQGLVSRTQEGNWETFNTNNSAIPDNKLHNISGDGQGGLWVGLADGRLARKNADDTWQVMVDPEEPQLSENDANMRGFFVDPQKRFWFGNANGLSRYTDAEGWRHFDTSALPTNFVRALTMNQQGLWVGTRKGGLAQRNTDGIWQVYNPKNSPLPGNDVNTLYSDEQNNLWVGTEKGLARRSADGTWDVFDTGNVLGVPNNMVRAIDGDGAGGVWVGIGTSAVTHNDGSEVVQTGGLAHRDNNGTWTIFTSADSALPADNVTALQADRHGGLWIATADFYYRAPGAVEHTPIHLGGGLAYLDNAGGWTIYNKENSALTVNNIQTLHLDYNEELWVGTGFQHFGAQHNADGGLAHRFTDGSWEVSTAQSSNNVIRDSVMSFAPDGRGGLWVGNHYSGALSHRAQDWIEVLYSGNSGLPGNEIFTLYANGSQELWIGTDHGLARLSFGQKSLLAQQTEDETIKNAVISEKRAAILILPRSSQRGGHRQSASMKAIAGRTAYHALQERGYENEEIYFLSYTPSIDINNDHFSDFHAVDAPVSMKDSTRRIRQRQRDLSINDITQAFTWAKQQGTLSHPLFIFAVANGEENKLKLSPEGENLEANAFAELLNDYQAETDNAVTIVLDAGNAGSLIDELAGNNRIIITSTGDSNAYYQSNGEISFSRYFFKSLQRGKNLFTAFEYAKTQLSRHGNPFDKQLPQLEGDGNGTPNTSVDERMSARYCLNACFETSPPDLTLTPTTQAGILTAGETLNLEAAISGSAGIQKVWALVITPEAALQYTPEGYPLAATPTVEMRETPAGSNIWQGKFNDIVFKGDYNITFMAKDGKSFIHSTTPLTLSLPDGPEPSPPELLAAAPIPSQAIYHDGDTLHVTLPPGTPGQARYTAMTMPSISLIFLFDNLNHLIMFDGMTLPSWNGADVMLEMTVNPAFIRGDYQLYLLEAPEGLNPLAHLDMTQLGMATFRVE</sequence>
<gene>
    <name evidence="2" type="ORF">MBHS_04530</name>
</gene>
<keyword evidence="3" id="KW-1185">Reference proteome</keyword>
<dbReference type="Pfam" id="PF01650">
    <property type="entry name" value="Peptidase_C13"/>
    <property type="match status" value="1"/>
</dbReference>
<dbReference type="OrthoDB" id="176203at2"/>
<dbReference type="InterPro" id="IPR011110">
    <property type="entry name" value="Reg_prop"/>
</dbReference>
<dbReference type="PANTHER" id="PTHR43547">
    <property type="entry name" value="TWO-COMPONENT HISTIDINE KINASE"/>
    <property type="match status" value="1"/>
</dbReference>
<reference evidence="2 3" key="1">
    <citation type="submission" date="2016-10" db="EMBL/GenBank/DDBJ databases">
        <authorList>
            <person name="de Groot N.N."/>
        </authorList>
    </citation>
    <scope>NUCLEOTIDE SEQUENCE [LARGE SCALE GENOMIC DNA]</scope>
    <source>
        <strain evidence="2">MBHS1</strain>
    </source>
</reference>
<protein>
    <submittedName>
        <fullName evidence="2">Two component regulator propeller</fullName>
    </submittedName>
</protein>
<name>A0A1H6FEY1_9GAMM</name>
<dbReference type="EMBL" id="FMSV02000555">
    <property type="protein sequence ID" value="SEH08638.1"/>
    <property type="molecule type" value="Genomic_DNA"/>
</dbReference>
<dbReference type="SUPFAM" id="SSF63829">
    <property type="entry name" value="Calcium-dependent phosphotriesterase"/>
    <property type="match status" value="3"/>
</dbReference>
<evidence type="ECO:0000313" key="2">
    <source>
        <dbReference type="EMBL" id="SEH08638.1"/>
    </source>
</evidence>
<dbReference type="InterPro" id="IPR001096">
    <property type="entry name" value="Peptidase_C13"/>
</dbReference>
<dbReference type="RefSeq" id="WP_103922160.1">
    <property type="nucleotide sequence ID" value="NZ_FMSV02000555.1"/>
</dbReference>
<accession>A0A1H6FEY1</accession>
<proteinExistence type="predicted"/>
<keyword evidence="1" id="KW-0597">Phosphoprotein</keyword>
<dbReference type="GO" id="GO:0006508">
    <property type="term" value="P:proteolysis"/>
    <property type="evidence" value="ECO:0007669"/>
    <property type="project" value="InterPro"/>
</dbReference>
<dbReference type="Gene3D" id="2.130.10.10">
    <property type="entry name" value="YVTN repeat-like/Quinoprotein amine dehydrogenase"/>
    <property type="match status" value="3"/>
</dbReference>
<dbReference type="GO" id="GO:0000155">
    <property type="term" value="F:phosphorelay sensor kinase activity"/>
    <property type="evidence" value="ECO:0007669"/>
    <property type="project" value="TreeGrafter"/>
</dbReference>
<organism evidence="2 3">
    <name type="scientific">Candidatus Venteria ishoeyi</name>
    <dbReference type="NCBI Taxonomy" id="1899563"/>
    <lineage>
        <taxon>Bacteria</taxon>
        <taxon>Pseudomonadati</taxon>
        <taxon>Pseudomonadota</taxon>
        <taxon>Gammaproteobacteria</taxon>
        <taxon>Thiotrichales</taxon>
        <taxon>Thiotrichaceae</taxon>
        <taxon>Venteria</taxon>
    </lineage>
</organism>
<evidence type="ECO:0000256" key="1">
    <source>
        <dbReference type="ARBA" id="ARBA00022553"/>
    </source>
</evidence>
<dbReference type="GO" id="GO:0008233">
    <property type="term" value="F:peptidase activity"/>
    <property type="evidence" value="ECO:0007669"/>
    <property type="project" value="InterPro"/>
</dbReference>
<dbReference type="PANTHER" id="PTHR43547:SF2">
    <property type="entry name" value="HYBRID SIGNAL TRANSDUCTION HISTIDINE KINASE C"/>
    <property type="match status" value="1"/>
</dbReference>
<dbReference type="Gene3D" id="3.40.50.1460">
    <property type="match status" value="1"/>
</dbReference>